<dbReference type="GO" id="GO:0006412">
    <property type="term" value="P:translation"/>
    <property type="evidence" value="ECO:0007669"/>
    <property type="project" value="UniProtKB-UniRule"/>
</dbReference>
<comment type="caution">
    <text evidence="8">The sequence shown here is derived from an EMBL/GenBank/DDBJ whole genome shotgun (WGS) entry which is preliminary data.</text>
</comment>
<dbReference type="GO" id="GO:0022625">
    <property type="term" value="C:cytosolic large ribosomal subunit"/>
    <property type="evidence" value="ECO:0007669"/>
    <property type="project" value="TreeGrafter"/>
</dbReference>
<organism evidence="8 9">
    <name type="scientific">Arachnia propionica</name>
    <dbReference type="NCBI Taxonomy" id="1750"/>
    <lineage>
        <taxon>Bacteria</taxon>
        <taxon>Bacillati</taxon>
        <taxon>Actinomycetota</taxon>
        <taxon>Actinomycetes</taxon>
        <taxon>Propionibacteriales</taxon>
        <taxon>Propionibacteriaceae</taxon>
        <taxon>Arachnia</taxon>
    </lineage>
</organism>
<feature type="domain" description="Large ribosomal subunit protein bL25 L25" evidence="6">
    <location>
        <begin position="6"/>
        <end position="92"/>
    </location>
</feature>
<dbReference type="CDD" id="cd00495">
    <property type="entry name" value="Ribosomal_L25_TL5_CTC"/>
    <property type="match status" value="1"/>
</dbReference>
<dbReference type="InterPro" id="IPR037121">
    <property type="entry name" value="Ribosomal_bL25_C"/>
</dbReference>
<dbReference type="InterPro" id="IPR020930">
    <property type="entry name" value="Ribosomal_uL5_bac-type"/>
</dbReference>
<evidence type="ECO:0000256" key="3">
    <source>
        <dbReference type="ARBA" id="ARBA00022980"/>
    </source>
</evidence>
<evidence type="ECO:0000256" key="2">
    <source>
        <dbReference type="ARBA" id="ARBA00022884"/>
    </source>
</evidence>
<evidence type="ECO:0000259" key="7">
    <source>
        <dbReference type="Pfam" id="PF14693"/>
    </source>
</evidence>
<accession>A0A3P1T8I5</accession>
<protein>
    <recommendedName>
        <fullName evidence="5">Large ribosomal subunit protein bL25</fullName>
    </recommendedName>
    <alternativeName>
        <fullName evidence="5">General stress protein CTC</fullName>
    </alternativeName>
</protein>
<evidence type="ECO:0000256" key="1">
    <source>
        <dbReference type="ARBA" id="ARBA00022730"/>
    </source>
</evidence>
<name>A0A3P1T8I5_9ACTN</name>
<keyword evidence="1 5" id="KW-0699">rRNA-binding</keyword>
<sequence length="202" mass="21210">MANLKLAATTRTVFGKGAARKLRRADLIPAVIYGHGTDPVHVSLPNKDTFLALRNANVLLEITIDDARKPVLTLPKQVQRDPITGFLEHVDLLLVKASEKVSVDVPINFIGEPAGKDSLVNHELMALPVLAPATSIPSEIEVSVDGLEVGAQIVVGDLELPEGVEATAPADHLVVTINIADAEPVESAEGDVDGAAEGDAAE</sequence>
<comment type="function">
    <text evidence="5">This is one of the proteins that binds to the 5S RNA in the ribosome where it forms part of the central protuberance.</text>
</comment>
<keyword evidence="4 5" id="KW-0687">Ribonucleoprotein</keyword>
<dbReference type="Proteomes" id="UP000280819">
    <property type="component" value="Unassembled WGS sequence"/>
</dbReference>
<reference evidence="8 9" key="1">
    <citation type="submission" date="2018-11" db="EMBL/GenBank/DDBJ databases">
        <title>Genomes From Bacteria Associated with the Canine Oral Cavity: a Test Case for Automated Genome-Based Taxonomic Assignment.</title>
        <authorList>
            <person name="Coil D.A."/>
            <person name="Jospin G."/>
            <person name="Darling A.E."/>
            <person name="Wallis C."/>
            <person name="Davis I.J."/>
            <person name="Harris S."/>
            <person name="Eisen J.A."/>
            <person name="Holcombe L.J."/>
            <person name="O'Flynn C."/>
        </authorList>
    </citation>
    <scope>NUCLEOTIDE SEQUENCE [LARGE SCALE GENOMIC DNA]</scope>
    <source>
        <strain evidence="8 9">OH887_COT-365</strain>
    </source>
</reference>
<dbReference type="InterPro" id="IPR029751">
    <property type="entry name" value="Ribosomal_L25_dom"/>
</dbReference>
<dbReference type="GO" id="GO:0008097">
    <property type="term" value="F:5S rRNA binding"/>
    <property type="evidence" value="ECO:0007669"/>
    <property type="project" value="InterPro"/>
</dbReference>
<dbReference type="PANTHER" id="PTHR33284">
    <property type="entry name" value="RIBOSOMAL PROTEIN L25/GLN-TRNA SYNTHETASE, ANTI-CODON-BINDING DOMAIN-CONTAINING PROTEIN"/>
    <property type="match status" value="1"/>
</dbReference>
<dbReference type="AlphaFoldDB" id="A0A3P1T8I5"/>
<dbReference type="InterPro" id="IPR011035">
    <property type="entry name" value="Ribosomal_bL25/Gln-tRNA_synth"/>
</dbReference>
<evidence type="ECO:0000256" key="5">
    <source>
        <dbReference type="HAMAP-Rule" id="MF_01334"/>
    </source>
</evidence>
<dbReference type="Gene3D" id="2.40.240.10">
    <property type="entry name" value="Ribosomal Protein L25, Chain P"/>
    <property type="match status" value="1"/>
</dbReference>
<dbReference type="PANTHER" id="PTHR33284:SF1">
    <property type="entry name" value="RIBOSOMAL PROTEIN L25_GLN-TRNA SYNTHETASE, ANTI-CODON-BINDING DOMAIN-CONTAINING PROTEIN"/>
    <property type="match status" value="1"/>
</dbReference>
<gene>
    <name evidence="5" type="primary">rplY</name>
    <name evidence="5" type="synonym">ctc</name>
    <name evidence="8" type="ORF">EII34_07120</name>
</gene>
<dbReference type="InterPro" id="IPR001021">
    <property type="entry name" value="Ribosomal_bL25_long"/>
</dbReference>
<evidence type="ECO:0000313" key="8">
    <source>
        <dbReference type="EMBL" id="RRD05495.1"/>
    </source>
</evidence>
<dbReference type="NCBIfam" id="NF004131">
    <property type="entry name" value="PRK05618.2-1"/>
    <property type="match status" value="1"/>
</dbReference>
<evidence type="ECO:0000256" key="4">
    <source>
        <dbReference type="ARBA" id="ARBA00023274"/>
    </source>
</evidence>
<dbReference type="Pfam" id="PF01386">
    <property type="entry name" value="Ribosomal_L25p"/>
    <property type="match status" value="1"/>
</dbReference>
<dbReference type="Gene3D" id="2.170.120.20">
    <property type="entry name" value="Ribosomal protein L25, beta domain"/>
    <property type="match status" value="1"/>
</dbReference>
<dbReference type="EMBL" id="RQZG01000006">
    <property type="protein sequence ID" value="RRD05495.1"/>
    <property type="molecule type" value="Genomic_DNA"/>
</dbReference>
<evidence type="ECO:0000259" key="6">
    <source>
        <dbReference type="Pfam" id="PF01386"/>
    </source>
</evidence>
<dbReference type="HAMAP" id="MF_01334">
    <property type="entry name" value="Ribosomal_bL25_CTC"/>
    <property type="match status" value="1"/>
</dbReference>
<dbReference type="RefSeq" id="WP_124844356.1">
    <property type="nucleotide sequence ID" value="NZ_RQZG01000006.1"/>
</dbReference>
<keyword evidence="3 5" id="KW-0689">Ribosomal protein</keyword>
<dbReference type="NCBIfam" id="TIGR00731">
    <property type="entry name" value="bL25_bact_ctc"/>
    <property type="match status" value="1"/>
</dbReference>
<feature type="domain" description="Large ribosomal subunit protein bL25 beta" evidence="7">
    <location>
        <begin position="100"/>
        <end position="179"/>
    </location>
</feature>
<proteinExistence type="inferred from homology"/>
<comment type="similarity">
    <text evidence="5">Belongs to the bacterial ribosomal protein bL25 family. CTC subfamily.</text>
</comment>
<dbReference type="GO" id="GO:0003735">
    <property type="term" value="F:structural constituent of ribosome"/>
    <property type="evidence" value="ECO:0007669"/>
    <property type="project" value="InterPro"/>
</dbReference>
<keyword evidence="2 5" id="KW-0694">RNA-binding</keyword>
<dbReference type="InterPro" id="IPR020056">
    <property type="entry name" value="Rbsml_bL25/Gln-tRNA_synth_N"/>
</dbReference>
<dbReference type="SUPFAM" id="SSF50715">
    <property type="entry name" value="Ribosomal protein L25-like"/>
    <property type="match status" value="1"/>
</dbReference>
<dbReference type="Pfam" id="PF14693">
    <property type="entry name" value="Ribosomal_TL5_C"/>
    <property type="match status" value="1"/>
</dbReference>
<comment type="subunit">
    <text evidence="5">Part of the 50S ribosomal subunit; part of the 5S rRNA/L5/L18/L25 subcomplex. Contacts the 5S rRNA. Binds to the 5S rRNA independently of L5 and L18.</text>
</comment>
<evidence type="ECO:0000313" key="9">
    <source>
        <dbReference type="Proteomes" id="UP000280819"/>
    </source>
</evidence>
<dbReference type="InterPro" id="IPR020057">
    <property type="entry name" value="Ribosomal_bL25_b-dom"/>
</dbReference>
<dbReference type="OrthoDB" id="5242980at2"/>